<dbReference type="Gene3D" id="2.60.120.200">
    <property type="match status" value="1"/>
</dbReference>
<comment type="caution">
    <text evidence="10">The sequence shown here is derived from an EMBL/GenBank/DDBJ whole genome shotgun (WGS) entry which is preliminary data.</text>
</comment>
<dbReference type="InterPro" id="IPR005052">
    <property type="entry name" value="Lectin_leg"/>
</dbReference>
<evidence type="ECO:0000256" key="7">
    <source>
        <dbReference type="SAM" id="Phobius"/>
    </source>
</evidence>
<feature type="signal peptide" evidence="8">
    <location>
        <begin position="1"/>
        <end position="21"/>
    </location>
</feature>
<keyword evidence="5 7" id="KW-0472">Membrane</keyword>
<dbReference type="GO" id="GO:0005789">
    <property type="term" value="C:endoplasmic reticulum membrane"/>
    <property type="evidence" value="ECO:0007669"/>
    <property type="project" value="TreeGrafter"/>
</dbReference>
<organism evidence="10 11">
    <name type="scientific">Umbelopsis vinacea</name>
    <dbReference type="NCBI Taxonomy" id="44442"/>
    <lineage>
        <taxon>Eukaryota</taxon>
        <taxon>Fungi</taxon>
        <taxon>Fungi incertae sedis</taxon>
        <taxon>Mucoromycota</taxon>
        <taxon>Mucoromycotina</taxon>
        <taxon>Umbelopsidomycetes</taxon>
        <taxon>Umbelopsidales</taxon>
        <taxon>Umbelopsidaceae</taxon>
        <taxon>Umbelopsis</taxon>
    </lineage>
</organism>
<evidence type="ECO:0000256" key="4">
    <source>
        <dbReference type="ARBA" id="ARBA00022989"/>
    </source>
</evidence>
<gene>
    <name evidence="10" type="ORF">INT44_007455</name>
</gene>
<keyword evidence="2 7" id="KW-0812">Transmembrane</keyword>
<dbReference type="Pfam" id="PF03388">
    <property type="entry name" value="Lectin_leg-like"/>
    <property type="match status" value="1"/>
</dbReference>
<comment type="subcellular location">
    <subcellularLocation>
        <location evidence="1">Membrane</location>
        <topology evidence="1">Single-pass type I membrane protein</topology>
    </subcellularLocation>
</comment>
<feature type="compositionally biased region" description="Low complexity" evidence="6">
    <location>
        <begin position="370"/>
        <end position="381"/>
    </location>
</feature>
<dbReference type="InterPro" id="IPR013320">
    <property type="entry name" value="ConA-like_dom_sf"/>
</dbReference>
<keyword evidence="3 8" id="KW-0732">Signal</keyword>
<evidence type="ECO:0000256" key="3">
    <source>
        <dbReference type="ARBA" id="ARBA00022729"/>
    </source>
</evidence>
<dbReference type="PANTHER" id="PTHR12223:SF28">
    <property type="entry name" value="LECTIN, MANNOSE BINDING 1 LIKE"/>
    <property type="match status" value="1"/>
</dbReference>
<sequence>MKASILFGIACVGSCISGSNAGLFGGSDDNSKSTRVENPQAAPFKLDYKLSFKKPYYYNSTVPFWQTSGDVIKAEDFIRLAPSVPGSKGQIWSTIPNSHAEWEVNMQLRISGQHVGGGRGMAFWYAAEPNQDGPIFGSKDKWNGLGIWFDSYNPKTKSPMTMALVNDGTKQFASKVDPTQHMLGSCFQNYRNTYEPLYVKVTYRNKTLSVLMDRENRGSSYRHCFRKQDVELPTGYFFGLSASSQNPADDHDVITLETWELNPPAKLSHLNRPMEAEKVKKGQKFEGLDDVQKQKIEEISHKVNMLREMAGEKEAGDQTLIGMGAVLDQQHRLVEELKMVQLQLQTLGAPGAEDIASGNIEDILKPRTRPPSGATGSGSSPDQGRPLDSSSQVVLEQLIKRLRDQESQVMNILNGIGRLENGIRSMENLQAENTLKLTTLLSSSKPDNAKKGTSSVMTFIAYFFIAQIVAFAAAFGYYKFRVQQNDKKFM</sequence>
<dbReference type="OrthoDB" id="10265193at2759"/>
<dbReference type="GO" id="GO:0005793">
    <property type="term" value="C:endoplasmic reticulum-Golgi intermediate compartment"/>
    <property type="evidence" value="ECO:0007669"/>
    <property type="project" value="TreeGrafter"/>
</dbReference>
<name>A0A8H7PP97_9FUNG</name>
<keyword evidence="4 7" id="KW-1133">Transmembrane helix</keyword>
<accession>A0A8H7PP97</accession>
<dbReference type="GO" id="GO:0005537">
    <property type="term" value="F:D-mannose binding"/>
    <property type="evidence" value="ECO:0007669"/>
    <property type="project" value="TreeGrafter"/>
</dbReference>
<evidence type="ECO:0000256" key="2">
    <source>
        <dbReference type="ARBA" id="ARBA00022692"/>
    </source>
</evidence>
<feature type="domain" description="L-type lectin-like" evidence="9">
    <location>
        <begin position="44"/>
        <end position="261"/>
    </location>
</feature>
<dbReference type="Proteomes" id="UP000612746">
    <property type="component" value="Unassembled WGS sequence"/>
</dbReference>
<dbReference type="AlphaFoldDB" id="A0A8H7PP97"/>
<evidence type="ECO:0000313" key="11">
    <source>
        <dbReference type="Proteomes" id="UP000612746"/>
    </source>
</evidence>
<dbReference type="PROSITE" id="PS51328">
    <property type="entry name" value="L_LECTIN_LIKE"/>
    <property type="match status" value="1"/>
</dbReference>
<protein>
    <recommendedName>
        <fullName evidence="9">L-type lectin-like domain-containing protein</fullName>
    </recommendedName>
</protein>
<dbReference type="InterPro" id="IPR051136">
    <property type="entry name" value="Intracellular_Lectin-GPT"/>
</dbReference>
<feature type="transmembrane region" description="Helical" evidence="7">
    <location>
        <begin position="459"/>
        <end position="480"/>
    </location>
</feature>
<dbReference type="GO" id="GO:0000139">
    <property type="term" value="C:Golgi membrane"/>
    <property type="evidence" value="ECO:0007669"/>
    <property type="project" value="TreeGrafter"/>
</dbReference>
<evidence type="ECO:0000256" key="5">
    <source>
        <dbReference type="ARBA" id="ARBA00023136"/>
    </source>
</evidence>
<dbReference type="SUPFAM" id="SSF49899">
    <property type="entry name" value="Concanavalin A-like lectins/glucanases"/>
    <property type="match status" value="1"/>
</dbReference>
<evidence type="ECO:0000313" key="10">
    <source>
        <dbReference type="EMBL" id="KAG2176791.1"/>
    </source>
</evidence>
<evidence type="ECO:0000256" key="8">
    <source>
        <dbReference type="SAM" id="SignalP"/>
    </source>
</evidence>
<evidence type="ECO:0000256" key="6">
    <source>
        <dbReference type="SAM" id="MobiDB-lite"/>
    </source>
</evidence>
<dbReference type="GO" id="GO:0030134">
    <property type="term" value="C:COPII-coated ER to Golgi transport vesicle"/>
    <property type="evidence" value="ECO:0007669"/>
    <property type="project" value="TreeGrafter"/>
</dbReference>
<dbReference type="EMBL" id="JAEPRA010000013">
    <property type="protein sequence ID" value="KAG2176791.1"/>
    <property type="molecule type" value="Genomic_DNA"/>
</dbReference>
<reference evidence="10" key="1">
    <citation type="submission" date="2020-12" db="EMBL/GenBank/DDBJ databases">
        <title>Metabolic potential, ecology and presence of endohyphal bacteria is reflected in genomic diversity of Mucoromycotina.</title>
        <authorList>
            <person name="Muszewska A."/>
            <person name="Okrasinska A."/>
            <person name="Steczkiewicz K."/>
            <person name="Drgas O."/>
            <person name="Orlowska M."/>
            <person name="Perlinska-Lenart U."/>
            <person name="Aleksandrzak-Piekarczyk T."/>
            <person name="Szatraj K."/>
            <person name="Zielenkiewicz U."/>
            <person name="Pilsyk S."/>
            <person name="Malc E."/>
            <person name="Mieczkowski P."/>
            <person name="Kruszewska J.S."/>
            <person name="Biernat P."/>
            <person name="Pawlowska J."/>
        </authorList>
    </citation>
    <scope>NUCLEOTIDE SEQUENCE</scope>
    <source>
        <strain evidence="10">WA0000051536</strain>
    </source>
</reference>
<feature type="region of interest" description="Disordered" evidence="6">
    <location>
        <begin position="361"/>
        <end position="390"/>
    </location>
</feature>
<dbReference type="PANTHER" id="PTHR12223">
    <property type="entry name" value="VESICULAR MANNOSE-BINDING LECTIN"/>
    <property type="match status" value="1"/>
</dbReference>
<dbReference type="GO" id="GO:0006888">
    <property type="term" value="P:endoplasmic reticulum to Golgi vesicle-mediated transport"/>
    <property type="evidence" value="ECO:0007669"/>
    <property type="project" value="TreeGrafter"/>
</dbReference>
<evidence type="ECO:0000259" key="9">
    <source>
        <dbReference type="PROSITE" id="PS51328"/>
    </source>
</evidence>
<keyword evidence="11" id="KW-1185">Reference proteome</keyword>
<proteinExistence type="predicted"/>
<feature type="chain" id="PRO_5034097679" description="L-type lectin-like domain-containing protein" evidence="8">
    <location>
        <begin position="22"/>
        <end position="490"/>
    </location>
</feature>
<evidence type="ECO:0000256" key="1">
    <source>
        <dbReference type="ARBA" id="ARBA00004479"/>
    </source>
</evidence>